<dbReference type="GO" id="GO:0034194">
    <property type="term" value="P:D-galactonate catabolic process"/>
    <property type="evidence" value="ECO:0007669"/>
    <property type="project" value="InterPro"/>
</dbReference>
<dbReference type="InterPro" id="IPR042257">
    <property type="entry name" value="DGOK_C"/>
</dbReference>
<dbReference type="Proteomes" id="UP000288071">
    <property type="component" value="Unassembled WGS sequence"/>
</dbReference>
<protein>
    <submittedName>
        <fullName evidence="1">2-dehydro-3-deoxygalactonokinase</fullName>
    </submittedName>
</protein>
<keyword evidence="1" id="KW-0808">Transferase</keyword>
<proteinExistence type="predicted"/>
<accession>A0A443LJV5</accession>
<evidence type="ECO:0000313" key="2">
    <source>
        <dbReference type="Proteomes" id="UP000288071"/>
    </source>
</evidence>
<dbReference type="Gene3D" id="3.30.420.300">
    <property type="entry name" value="2-keto-3-deoxy-galactonokinase, substrate binding domain"/>
    <property type="match status" value="1"/>
</dbReference>
<dbReference type="InterPro" id="IPR042258">
    <property type="entry name" value="DGOK_N"/>
</dbReference>
<dbReference type="Pfam" id="PF05035">
    <property type="entry name" value="DGOK"/>
    <property type="match status" value="1"/>
</dbReference>
<dbReference type="Gene3D" id="3.30.420.310">
    <property type="entry name" value="2-keto-3-deoxy-galactonokinase, C-terminal domain"/>
    <property type="match status" value="1"/>
</dbReference>
<dbReference type="EMBL" id="SAVA01000011">
    <property type="protein sequence ID" value="RWR49464.1"/>
    <property type="molecule type" value="Genomic_DNA"/>
</dbReference>
<sequence length="297" mass="30251">MVSARITPDWIAVDWGTSALRAFAMRGTAPIAEAVSAEGMASLAPDGFEPALLRLVGPWLGSGTTPVIACGMVGARQGWAEAPYRPVPCPPVAAGETLRLRARDPRLAVEIVPGLCQHAPADVMRGEETQIAGFLAGEPGFAGTLILPGTHSKHVRVAGGRVTGFTTWMTGELFALLATHSVLRLTLAPDGTDPAAFRHGVRQGLDGGGLAGLFALRAEALLAGLDPVAARARLSGLLIGAELAAQPPAQDCVVIGAEALARAYLDALAQAGIAARAIGAGALVCRGLALARNGGTT</sequence>
<dbReference type="AlphaFoldDB" id="A0A443LJV5"/>
<reference evidence="1 2" key="1">
    <citation type="submission" date="2019-01" db="EMBL/GenBank/DDBJ databases">
        <title>Sinorhodobacter populi sp. nov. isolated from the symptomatic bark tissue of Populus euramericana canker.</title>
        <authorList>
            <person name="Xu G."/>
        </authorList>
    </citation>
    <scope>NUCLEOTIDE SEQUENCE [LARGE SCALE GENOMIC DNA]</scope>
    <source>
        <strain evidence="1 2">CGMCC 1.12963</strain>
    </source>
</reference>
<gene>
    <name evidence="1" type="ORF">EOW66_16450</name>
</gene>
<comment type="caution">
    <text evidence="1">The sequence shown here is derived from an EMBL/GenBank/DDBJ whole genome shotgun (WGS) entry which is preliminary data.</text>
</comment>
<keyword evidence="1" id="KW-0418">Kinase</keyword>
<reference evidence="2" key="2">
    <citation type="submission" date="2019-01" db="EMBL/GenBank/DDBJ databases">
        <title>Sinorhodobacter populi sp. nov. isolated from the symptomatic bark tissue of Populus euramericana canker.</title>
        <authorList>
            <person name="Li Y."/>
        </authorList>
    </citation>
    <scope>NUCLEOTIDE SEQUENCE [LARGE SCALE GENOMIC DNA]</scope>
    <source>
        <strain evidence="2">CGMCC 1.12963</strain>
    </source>
</reference>
<evidence type="ECO:0000313" key="1">
    <source>
        <dbReference type="EMBL" id="RWR49464.1"/>
    </source>
</evidence>
<dbReference type="RefSeq" id="WP_128157380.1">
    <property type="nucleotide sequence ID" value="NZ_JBHSOM010000014.1"/>
</dbReference>
<dbReference type="InterPro" id="IPR007729">
    <property type="entry name" value="DGOK"/>
</dbReference>
<name>A0A443LJV5_9RHOB</name>
<organism evidence="1 2">
    <name type="scientific">Paenirhodobacter huangdaonensis</name>
    <dbReference type="NCBI Taxonomy" id="2501515"/>
    <lineage>
        <taxon>Bacteria</taxon>
        <taxon>Pseudomonadati</taxon>
        <taxon>Pseudomonadota</taxon>
        <taxon>Alphaproteobacteria</taxon>
        <taxon>Rhodobacterales</taxon>
        <taxon>Rhodobacter group</taxon>
        <taxon>Paenirhodobacter</taxon>
    </lineage>
</organism>
<dbReference type="GO" id="GO:0008671">
    <property type="term" value="F:2-dehydro-3-deoxygalactonokinase activity"/>
    <property type="evidence" value="ECO:0007669"/>
    <property type="project" value="InterPro"/>
</dbReference>
<keyword evidence="2" id="KW-1185">Reference proteome</keyword>